<comment type="similarity">
    <text evidence="1">Belongs to the universal ribosomal protein uS13 family.</text>
</comment>
<dbReference type="GO" id="GO:0005840">
    <property type="term" value="C:ribosome"/>
    <property type="evidence" value="ECO:0007669"/>
    <property type="project" value="UniProtKB-KW"/>
</dbReference>
<protein>
    <submittedName>
        <fullName evidence="4">Ribosomal protein S13</fullName>
    </submittedName>
</protein>
<dbReference type="InterPro" id="IPR010979">
    <property type="entry name" value="Ribosomal_uS13-like_H2TH"/>
</dbReference>
<evidence type="ECO:0000256" key="3">
    <source>
        <dbReference type="ARBA" id="ARBA00023274"/>
    </source>
</evidence>
<dbReference type="AlphaFoldDB" id="Q9G8P6"/>
<reference evidence="4" key="1">
    <citation type="submission" date="2000-07" db="EMBL/GenBank/DDBJ databases">
        <title>The mitochondrial genome of the supposedly primitive protist, Naegleria gruberi.</title>
        <authorList>
            <person name="Burger G."/>
            <person name="Lang B.F."/>
            <person name="Nerad T.A."/>
            <person name="Gray M.W."/>
        </authorList>
    </citation>
    <scope>NUCLEOTIDE SEQUENCE</scope>
</reference>
<sequence length="163" mass="19487">MDVRKKKKKMLDSLSPFKQKRHLLRQLNCLQFFKSRFGIGVSIAKSLCYFSGLHPNLRIHLFLDNYFNSFYSNFYILKRIKYFFLTNKNNLDHFLHKEMISCINVLKTIRCLKGKRHSTFLPVRGQRNRTNARTRKIIYLGIDKKNKKKKTSVKNNIVKNINN</sequence>
<dbReference type="EMBL" id="AF288092">
    <property type="protein sequence ID" value="AAG17808.1"/>
    <property type="molecule type" value="Genomic_DNA"/>
</dbReference>
<gene>
    <name evidence="4" type="primary">rps13</name>
</gene>
<dbReference type="SUPFAM" id="SSF46946">
    <property type="entry name" value="S13-like H2TH domain"/>
    <property type="match status" value="1"/>
</dbReference>
<evidence type="ECO:0000313" key="4">
    <source>
        <dbReference type="EMBL" id="AAG17808.1"/>
    </source>
</evidence>
<dbReference type="RefSeq" id="NP_066530.1">
    <property type="nucleotide sequence ID" value="NC_002573.1"/>
</dbReference>
<dbReference type="GO" id="GO:0006412">
    <property type="term" value="P:translation"/>
    <property type="evidence" value="ECO:0007669"/>
    <property type="project" value="InterPro"/>
</dbReference>
<dbReference type="GeneID" id="800696"/>
<accession>Q9G8P6</accession>
<dbReference type="Gene3D" id="4.10.910.10">
    <property type="entry name" value="30s ribosomal protein s13, domain 2"/>
    <property type="match status" value="1"/>
</dbReference>
<proteinExistence type="inferred from homology"/>
<dbReference type="GO" id="GO:1990904">
    <property type="term" value="C:ribonucleoprotein complex"/>
    <property type="evidence" value="ECO:0007669"/>
    <property type="project" value="UniProtKB-KW"/>
</dbReference>
<keyword evidence="2 4" id="KW-0689">Ribosomal protein</keyword>
<keyword evidence="4" id="KW-0496">Mitochondrion</keyword>
<dbReference type="InterPro" id="IPR001892">
    <property type="entry name" value="Ribosomal_uS13"/>
</dbReference>
<dbReference type="InterPro" id="IPR027437">
    <property type="entry name" value="Rbsml_uS13_C"/>
</dbReference>
<dbReference type="GO" id="GO:0003723">
    <property type="term" value="F:RNA binding"/>
    <property type="evidence" value="ECO:0007669"/>
    <property type="project" value="InterPro"/>
</dbReference>
<name>Q9G8P6_NAEGR</name>
<dbReference type="PROSITE" id="PS50159">
    <property type="entry name" value="RIBOSOMAL_S13_2"/>
    <property type="match status" value="1"/>
</dbReference>
<dbReference type="GO" id="GO:0003735">
    <property type="term" value="F:structural constituent of ribosome"/>
    <property type="evidence" value="ECO:0007669"/>
    <property type="project" value="InterPro"/>
</dbReference>
<organism evidence="4">
    <name type="scientific">Naegleria gruberi</name>
    <name type="common">Amoeba</name>
    <dbReference type="NCBI Taxonomy" id="5762"/>
    <lineage>
        <taxon>Eukaryota</taxon>
        <taxon>Discoba</taxon>
        <taxon>Heterolobosea</taxon>
        <taxon>Tetramitia</taxon>
        <taxon>Eutetramitia</taxon>
        <taxon>Vahlkampfiidae</taxon>
        <taxon>Naegleria</taxon>
    </lineage>
</organism>
<dbReference type="Pfam" id="PF00416">
    <property type="entry name" value="Ribosomal_S13"/>
    <property type="match status" value="1"/>
</dbReference>
<evidence type="ECO:0000256" key="1">
    <source>
        <dbReference type="ARBA" id="ARBA00008080"/>
    </source>
</evidence>
<keyword evidence="3" id="KW-0687">Ribonucleoprotein</keyword>
<geneLocation type="mitochondrion" evidence="4"/>
<evidence type="ECO:0000256" key="2">
    <source>
        <dbReference type="ARBA" id="ARBA00022980"/>
    </source>
</evidence>